<keyword evidence="4" id="KW-1003">Cell membrane</keyword>
<feature type="transmembrane region" description="Helical" evidence="8">
    <location>
        <begin position="148"/>
        <end position="169"/>
    </location>
</feature>
<evidence type="ECO:0000256" key="7">
    <source>
        <dbReference type="ARBA" id="ARBA00023136"/>
    </source>
</evidence>
<reference evidence="9 10" key="1">
    <citation type="submission" date="2016-01" db="EMBL/GenBank/DDBJ databases">
        <title>Investigation of taxonomic status of Bacillus aminovorans.</title>
        <authorList>
            <person name="Verma A."/>
            <person name="Pal Y."/>
            <person name="Krishnamurthi S."/>
        </authorList>
    </citation>
    <scope>NUCLEOTIDE SEQUENCE [LARGE SCALE GENOMIC DNA]</scope>
    <source>
        <strain evidence="9 10">DSM 4337</strain>
    </source>
</reference>
<feature type="transmembrane region" description="Helical" evidence="8">
    <location>
        <begin position="117"/>
        <end position="136"/>
    </location>
</feature>
<name>A0A177KYD0_9BACI</name>
<dbReference type="FunFam" id="1.10.3470.10:FF:000001">
    <property type="entry name" value="Vitamin B12 ABC transporter permease BtuC"/>
    <property type="match status" value="1"/>
</dbReference>
<keyword evidence="3" id="KW-0813">Transport</keyword>
<evidence type="ECO:0000256" key="3">
    <source>
        <dbReference type="ARBA" id="ARBA00022448"/>
    </source>
</evidence>
<comment type="caution">
    <text evidence="9">The sequence shown here is derived from an EMBL/GenBank/DDBJ whole genome shotgun (WGS) entry which is preliminary data.</text>
</comment>
<evidence type="ECO:0000256" key="4">
    <source>
        <dbReference type="ARBA" id="ARBA00022475"/>
    </source>
</evidence>
<dbReference type="AlphaFoldDB" id="A0A177KYD0"/>
<keyword evidence="7 8" id="KW-0472">Membrane</keyword>
<evidence type="ECO:0000313" key="10">
    <source>
        <dbReference type="Proteomes" id="UP000077271"/>
    </source>
</evidence>
<proteinExistence type="inferred from homology"/>
<feature type="transmembrane region" description="Helical" evidence="8">
    <location>
        <begin position="91"/>
        <end position="111"/>
    </location>
</feature>
<gene>
    <name evidence="9" type="ORF">AWH48_18595</name>
</gene>
<dbReference type="InterPro" id="IPR037294">
    <property type="entry name" value="ABC_BtuC-like"/>
</dbReference>
<evidence type="ECO:0000256" key="5">
    <source>
        <dbReference type="ARBA" id="ARBA00022692"/>
    </source>
</evidence>
<evidence type="ECO:0000313" key="9">
    <source>
        <dbReference type="EMBL" id="OAH58409.1"/>
    </source>
</evidence>
<evidence type="ECO:0000256" key="6">
    <source>
        <dbReference type="ARBA" id="ARBA00022989"/>
    </source>
</evidence>
<keyword evidence="6 8" id="KW-1133">Transmembrane helix</keyword>
<evidence type="ECO:0000256" key="2">
    <source>
        <dbReference type="ARBA" id="ARBA00007935"/>
    </source>
</evidence>
<dbReference type="GO" id="GO:0033214">
    <property type="term" value="P:siderophore-iron import into cell"/>
    <property type="evidence" value="ECO:0007669"/>
    <property type="project" value="TreeGrafter"/>
</dbReference>
<feature type="transmembrane region" description="Helical" evidence="8">
    <location>
        <begin position="189"/>
        <end position="211"/>
    </location>
</feature>
<dbReference type="PANTHER" id="PTHR30472">
    <property type="entry name" value="FERRIC ENTEROBACTIN TRANSPORT SYSTEM PERMEASE PROTEIN"/>
    <property type="match status" value="1"/>
</dbReference>
<dbReference type="CDD" id="cd06550">
    <property type="entry name" value="TM_ABC_iron-siderophores_like"/>
    <property type="match status" value="1"/>
</dbReference>
<dbReference type="SUPFAM" id="SSF81345">
    <property type="entry name" value="ABC transporter involved in vitamin B12 uptake, BtuC"/>
    <property type="match status" value="1"/>
</dbReference>
<dbReference type="Pfam" id="PF01032">
    <property type="entry name" value="FecCD"/>
    <property type="match status" value="1"/>
</dbReference>
<comment type="subcellular location">
    <subcellularLocation>
        <location evidence="1">Cell membrane</location>
        <topology evidence="1">Multi-pass membrane protein</topology>
    </subcellularLocation>
</comment>
<dbReference type="Gene3D" id="1.10.3470.10">
    <property type="entry name" value="ABC transporter involved in vitamin B12 uptake, BtuC"/>
    <property type="match status" value="1"/>
</dbReference>
<dbReference type="Proteomes" id="UP000077271">
    <property type="component" value="Unassembled WGS sequence"/>
</dbReference>
<comment type="similarity">
    <text evidence="2">Belongs to the binding-protein-dependent transport system permease family. FecCD subfamily.</text>
</comment>
<dbReference type="GO" id="GO:0022857">
    <property type="term" value="F:transmembrane transporter activity"/>
    <property type="evidence" value="ECO:0007669"/>
    <property type="project" value="InterPro"/>
</dbReference>
<evidence type="ECO:0000256" key="8">
    <source>
        <dbReference type="SAM" id="Phobius"/>
    </source>
</evidence>
<dbReference type="PANTHER" id="PTHR30472:SF65">
    <property type="entry name" value="SIDEROPHORE TRANSPORT SYSTEM PERMEASE PROTEIN YFIZ-RELATED"/>
    <property type="match status" value="1"/>
</dbReference>
<dbReference type="EMBL" id="LQWZ01000010">
    <property type="protein sequence ID" value="OAH58409.1"/>
    <property type="molecule type" value="Genomic_DNA"/>
</dbReference>
<feature type="transmembrane region" description="Helical" evidence="8">
    <location>
        <begin position="61"/>
        <end position="79"/>
    </location>
</feature>
<dbReference type="OrthoDB" id="9811721at2"/>
<feature type="transmembrane region" description="Helical" evidence="8">
    <location>
        <begin position="278"/>
        <end position="300"/>
    </location>
</feature>
<dbReference type="GO" id="GO:0005886">
    <property type="term" value="C:plasma membrane"/>
    <property type="evidence" value="ECO:0007669"/>
    <property type="project" value="UniProtKB-SubCell"/>
</dbReference>
<organism evidence="9 10">
    <name type="scientific">Domibacillus aminovorans</name>
    <dbReference type="NCBI Taxonomy" id="29332"/>
    <lineage>
        <taxon>Bacteria</taxon>
        <taxon>Bacillati</taxon>
        <taxon>Bacillota</taxon>
        <taxon>Bacilli</taxon>
        <taxon>Bacillales</taxon>
        <taxon>Bacillaceae</taxon>
        <taxon>Domibacillus</taxon>
    </lineage>
</organism>
<protein>
    <submittedName>
        <fullName evidence="9">Iron ABC transporter</fullName>
    </submittedName>
</protein>
<evidence type="ECO:0000256" key="1">
    <source>
        <dbReference type="ARBA" id="ARBA00004651"/>
    </source>
</evidence>
<dbReference type="RefSeq" id="WP_063974660.1">
    <property type="nucleotide sequence ID" value="NZ_LQWZ01000010.1"/>
</dbReference>
<keyword evidence="5 8" id="KW-0812">Transmembrane</keyword>
<accession>A0A177KYD0</accession>
<feature type="transmembrane region" description="Helical" evidence="8">
    <location>
        <begin position="306"/>
        <end position="324"/>
    </location>
</feature>
<sequence length="331" mass="34511">MTIGKSVTLLLIGTAVVVVLMAASVVYGYTDTTWKGVYDSFTAFNGSNEHLVIQTVRIPRALIAACVGASLAMAGVIMQTLMKNPLASPDILGINSGAGFFVVLGLVLFGVSGNQSITWLAFIGAGVAQLLVFVLGSAGREGLTPMKMTLAGAAIGAMFSSMTQGFLVFNEAMLDQALFWLAGSVEGRSLDLLLSVLPYLTVGVFGALLIAGKLNVLSMGEDIARGLGLHIGFTKIVASILIVLLAGGAVAVAGPIGFIGIIIPHIARSWIGLDHRWLLPFSGLLGAALLLVSDIAARYMIMPQEVPVGVMTAVIGVPFFIHIARKGEKSR</sequence>
<dbReference type="InterPro" id="IPR000522">
    <property type="entry name" value="ABC_transptr_permease_BtuC"/>
</dbReference>